<dbReference type="InterPro" id="IPR036179">
    <property type="entry name" value="Ig-like_dom_sf"/>
</dbReference>
<dbReference type="AlphaFoldDB" id="A0A210QX60"/>
<dbReference type="PANTHER" id="PTHR46013:SF7">
    <property type="entry name" value="IG-LIKE DOMAIN-CONTAINING PROTEIN"/>
    <property type="match status" value="1"/>
</dbReference>
<evidence type="ECO:0000313" key="2">
    <source>
        <dbReference type="EMBL" id="OWF53293.1"/>
    </source>
</evidence>
<sequence>MLEGDTMQNVLCKADCNPACHVTWTRNSDHVSGDGTLSLGRLDTSKDGTYTCTARDGTRIRTVTINVTTSYGPKTISLSPPGDVSVQEEERIDVRCQASCSPSCAIYWTGPTTTYQAGRRGPNLLIRHADKTYRGVYVCVASNDYGNISTSLRVNVNYAGSDIKLVPNDTHYSDKEGTVLPDIRCVAECNPACEMSWYHDRTGRLVEGSTLSLKNMKRSKDGNYMCNATNNLGTQTLSLTVVSLFPPEVLRKDLLNTSYDVDEWDSVFSSISVDASPLPQADLVHVGVDQQEATNVVLQSLRQPVSYRTEFSYSIRNITYSDVGHYTLTVSNSQGDFTYKFSINIIHEGILQRVECFGVEAT</sequence>
<dbReference type="InterPro" id="IPR013783">
    <property type="entry name" value="Ig-like_fold"/>
</dbReference>
<dbReference type="InterPro" id="IPR013098">
    <property type="entry name" value="Ig_I-set"/>
</dbReference>
<evidence type="ECO:0000313" key="3">
    <source>
        <dbReference type="Proteomes" id="UP000242188"/>
    </source>
</evidence>
<comment type="caution">
    <text evidence="2">The sequence shown here is derived from an EMBL/GenBank/DDBJ whole genome shotgun (WGS) entry which is preliminary data.</text>
</comment>
<dbReference type="Proteomes" id="UP000242188">
    <property type="component" value="Unassembled WGS sequence"/>
</dbReference>
<gene>
    <name evidence="2" type="ORF">KP79_PYT00479</name>
</gene>
<name>A0A210QX60_MIZYE</name>
<dbReference type="Pfam" id="PF07679">
    <property type="entry name" value="I-set"/>
    <property type="match status" value="1"/>
</dbReference>
<dbReference type="InterPro" id="IPR007110">
    <property type="entry name" value="Ig-like_dom"/>
</dbReference>
<evidence type="ECO:0000259" key="1">
    <source>
        <dbReference type="PROSITE" id="PS50835"/>
    </source>
</evidence>
<organism evidence="2 3">
    <name type="scientific">Mizuhopecten yessoensis</name>
    <name type="common">Japanese scallop</name>
    <name type="synonym">Patinopecten yessoensis</name>
    <dbReference type="NCBI Taxonomy" id="6573"/>
    <lineage>
        <taxon>Eukaryota</taxon>
        <taxon>Metazoa</taxon>
        <taxon>Spiralia</taxon>
        <taxon>Lophotrochozoa</taxon>
        <taxon>Mollusca</taxon>
        <taxon>Bivalvia</taxon>
        <taxon>Autobranchia</taxon>
        <taxon>Pteriomorphia</taxon>
        <taxon>Pectinida</taxon>
        <taxon>Pectinoidea</taxon>
        <taxon>Pectinidae</taxon>
        <taxon>Mizuhopecten</taxon>
    </lineage>
</organism>
<dbReference type="STRING" id="6573.A0A210QX60"/>
<dbReference type="PANTHER" id="PTHR46013">
    <property type="entry name" value="VASCULAR CELL ADHESION MOLECULE 1"/>
    <property type="match status" value="1"/>
</dbReference>
<dbReference type="OrthoDB" id="6137069at2759"/>
<dbReference type="SUPFAM" id="SSF48726">
    <property type="entry name" value="Immunoglobulin"/>
    <property type="match status" value="3"/>
</dbReference>
<dbReference type="InterPro" id="IPR003598">
    <property type="entry name" value="Ig_sub2"/>
</dbReference>
<accession>A0A210QX60</accession>
<proteinExistence type="predicted"/>
<dbReference type="Gene3D" id="2.60.40.10">
    <property type="entry name" value="Immunoglobulins"/>
    <property type="match status" value="4"/>
</dbReference>
<dbReference type="SMART" id="SM00409">
    <property type="entry name" value="IG"/>
    <property type="match status" value="3"/>
</dbReference>
<protein>
    <submittedName>
        <fullName evidence="2">Hemicentin-2</fullName>
    </submittedName>
</protein>
<feature type="domain" description="Ig-like" evidence="1">
    <location>
        <begin position="1"/>
        <end position="68"/>
    </location>
</feature>
<dbReference type="EMBL" id="NEDP02001431">
    <property type="protein sequence ID" value="OWF53293.1"/>
    <property type="molecule type" value="Genomic_DNA"/>
</dbReference>
<dbReference type="SMART" id="SM00408">
    <property type="entry name" value="IGc2"/>
    <property type="match status" value="3"/>
</dbReference>
<keyword evidence="3" id="KW-1185">Reference proteome</keyword>
<reference evidence="2 3" key="1">
    <citation type="journal article" date="2017" name="Nat. Ecol. Evol.">
        <title>Scallop genome provides insights into evolution of bilaterian karyotype and development.</title>
        <authorList>
            <person name="Wang S."/>
            <person name="Zhang J."/>
            <person name="Jiao W."/>
            <person name="Li J."/>
            <person name="Xun X."/>
            <person name="Sun Y."/>
            <person name="Guo X."/>
            <person name="Huan P."/>
            <person name="Dong B."/>
            <person name="Zhang L."/>
            <person name="Hu X."/>
            <person name="Sun X."/>
            <person name="Wang J."/>
            <person name="Zhao C."/>
            <person name="Wang Y."/>
            <person name="Wang D."/>
            <person name="Huang X."/>
            <person name="Wang R."/>
            <person name="Lv J."/>
            <person name="Li Y."/>
            <person name="Zhang Z."/>
            <person name="Liu B."/>
            <person name="Lu W."/>
            <person name="Hui Y."/>
            <person name="Liang J."/>
            <person name="Zhou Z."/>
            <person name="Hou R."/>
            <person name="Li X."/>
            <person name="Liu Y."/>
            <person name="Li H."/>
            <person name="Ning X."/>
            <person name="Lin Y."/>
            <person name="Zhao L."/>
            <person name="Xing Q."/>
            <person name="Dou J."/>
            <person name="Li Y."/>
            <person name="Mao J."/>
            <person name="Guo H."/>
            <person name="Dou H."/>
            <person name="Li T."/>
            <person name="Mu C."/>
            <person name="Jiang W."/>
            <person name="Fu Q."/>
            <person name="Fu X."/>
            <person name="Miao Y."/>
            <person name="Liu J."/>
            <person name="Yu Q."/>
            <person name="Li R."/>
            <person name="Liao H."/>
            <person name="Li X."/>
            <person name="Kong Y."/>
            <person name="Jiang Z."/>
            <person name="Chourrout D."/>
            <person name="Li R."/>
            <person name="Bao Z."/>
        </authorList>
    </citation>
    <scope>NUCLEOTIDE SEQUENCE [LARGE SCALE GENOMIC DNA]</scope>
    <source>
        <strain evidence="2 3">PY_sf001</strain>
    </source>
</reference>
<dbReference type="PROSITE" id="PS50835">
    <property type="entry name" value="IG_LIKE"/>
    <property type="match status" value="3"/>
</dbReference>
<dbReference type="InterPro" id="IPR003599">
    <property type="entry name" value="Ig_sub"/>
</dbReference>
<feature type="domain" description="Ig-like" evidence="1">
    <location>
        <begin position="167"/>
        <end position="242"/>
    </location>
</feature>
<feature type="domain" description="Ig-like" evidence="1">
    <location>
        <begin position="73"/>
        <end position="155"/>
    </location>
</feature>